<evidence type="ECO:0000256" key="2">
    <source>
        <dbReference type="ARBA" id="ARBA00023002"/>
    </source>
</evidence>
<dbReference type="InterPro" id="IPR020904">
    <property type="entry name" value="Sc_DH/Rdtase_CS"/>
</dbReference>
<dbReference type="SUPFAM" id="SSF51735">
    <property type="entry name" value="NAD(P)-binding Rossmann-fold domains"/>
    <property type="match status" value="1"/>
</dbReference>
<accession>A0A381X405</accession>
<dbReference type="Pfam" id="PF13561">
    <property type="entry name" value="adh_short_C2"/>
    <property type="match status" value="1"/>
</dbReference>
<dbReference type="InterPro" id="IPR057326">
    <property type="entry name" value="KR_dom"/>
</dbReference>
<dbReference type="Gene3D" id="3.40.50.720">
    <property type="entry name" value="NAD(P)-binding Rossmann-like Domain"/>
    <property type="match status" value="1"/>
</dbReference>
<evidence type="ECO:0000259" key="3">
    <source>
        <dbReference type="SMART" id="SM00822"/>
    </source>
</evidence>
<dbReference type="PRINTS" id="PR00081">
    <property type="entry name" value="GDHRDH"/>
</dbReference>
<dbReference type="SMART" id="SM00822">
    <property type="entry name" value="PKS_KR"/>
    <property type="match status" value="1"/>
</dbReference>
<feature type="domain" description="Ketoreductase" evidence="3">
    <location>
        <begin position="8"/>
        <end position="196"/>
    </location>
</feature>
<sequence length="309" mass="32392">MGTLLKDKVAVVTGSGRGIGRGIALLLAEEGAKVVVNDLGGAVDGSGDSVAPADEVVNEIKAAGGEAVANYDSVSEMDGGENIIKSALDSFGKLDIVVAVAGILRDRMLFNMTEEEWDAVIAVHLKGTFTVAKAASILFRQQRSGRIINFSSTSGLYGNSGQANYGAAKDGIAGFTRAIARDLGRYGVTVNAISPGANSRMTQTVPQSARDIRASSGIQANSAVTPLELNRDPEDVAPMVAWLASDEAKDVNGHVFHCQGGQISLMSNPTEERTLRKNGRWTVEEIDAMFSGTLGMDMANPAPPQVPKE</sequence>
<evidence type="ECO:0000256" key="1">
    <source>
        <dbReference type="ARBA" id="ARBA00006484"/>
    </source>
</evidence>
<dbReference type="PANTHER" id="PTHR45024">
    <property type="entry name" value="DEHYDROGENASES, SHORT CHAIN"/>
    <property type="match status" value="1"/>
</dbReference>
<dbReference type="AlphaFoldDB" id="A0A381X405"/>
<organism evidence="4">
    <name type="scientific">marine metagenome</name>
    <dbReference type="NCBI Taxonomy" id="408172"/>
    <lineage>
        <taxon>unclassified sequences</taxon>
        <taxon>metagenomes</taxon>
        <taxon>ecological metagenomes</taxon>
    </lineage>
</organism>
<dbReference type="PANTHER" id="PTHR45024:SF2">
    <property type="entry name" value="SCP2 DOMAIN-CONTAINING PROTEIN"/>
    <property type="match status" value="1"/>
</dbReference>
<dbReference type="PROSITE" id="PS00061">
    <property type="entry name" value="ADH_SHORT"/>
    <property type="match status" value="1"/>
</dbReference>
<dbReference type="PRINTS" id="PR00080">
    <property type="entry name" value="SDRFAMILY"/>
</dbReference>
<dbReference type="InterPro" id="IPR051687">
    <property type="entry name" value="Peroxisomal_Beta-Oxidation"/>
</dbReference>
<dbReference type="InterPro" id="IPR002347">
    <property type="entry name" value="SDR_fam"/>
</dbReference>
<keyword evidence="2" id="KW-0560">Oxidoreductase</keyword>
<reference evidence="4" key="1">
    <citation type="submission" date="2018-05" db="EMBL/GenBank/DDBJ databases">
        <authorList>
            <person name="Lanie J.A."/>
            <person name="Ng W.-L."/>
            <person name="Kazmierczak K.M."/>
            <person name="Andrzejewski T.M."/>
            <person name="Davidsen T.M."/>
            <person name="Wayne K.J."/>
            <person name="Tettelin H."/>
            <person name="Glass J.I."/>
            <person name="Rusch D."/>
            <person name="Podicherti R."/>
            <person name="Tsui H.-C.T."/>
            <person name="Winkler M.E."/>
        </authorList>
    </citation>
    <scope>NUCLEOTIDE SEQUENCE</scope>
</reference>
<protein>
    <recommendedName>
        <fullName evidence="3">Ketoreductase domain-containing protein</fullName>
    </recommendedName>
</protein>
<dbReference type="GO" id="GO:0016491">
    <property type="term" value="F:oxidoreductase activity"/>
    <property type="evidence" value="ECO:0007669"/>
    <property type="project" value="UniProtKB-KW"/>
</dbReference>
<dbReference type="EMBL" id="UINC01013693">
    <property type="protein sequence ID" value="SVA58983.1"/>
    <property type="molecule type" value="Genomic_DNA"/>
</dbReference>
<evidence type="ECO:0000313" key="4">
    <source>
        <dbReference type="EMBL" id="SVA58983.1"/>
    </source>
</evidence>
<name>A0A381X405_9ZZZZ</name>
<proteinExistence type="inferred from homology"/>
<comment type="similarity">
    <text evidence="1">Belongs to the short-chain dehydrogenases/reductases (SDR) family.</text>
</comment>
<dbReference type="InterPro" id="IPR036291">
    <property type="entry name" value="NAD(P)-bd_dom_sf"/>
</dbReference>
<dbReference type="FunFam" id="3.40.50.720:FF:000084">
    <property type="entry name" value="Short-chain dehydrogenase reductase"/>
    <property type="match status" value="1"/>
</dbReference>
<gene>
    <name evidence="4" type="ORF">METZ01_LOCUS111837</name>
</gene>